<dbReference type="Proteomes" id="UP000297245">
    <property type="component" value="Unassembled WGS sequence"/>
</dbReference>
<evidence type="ECO:0000313" key="2">
    <source>
        <dbReference type="EMBL" id="THU78139.1"/>
    </source>
</evidence>
<keyword evidence="3" id="KW-1185">Reference proteome</keyword>
<protein>
    <submittedName>
        <fullName evidence="2">Uncharacterized protein</fullName>
    </submittedName>
</protein>
<name>A0A4S8KR06_DENBC</name>
<accession>A0A4S8KR06</accession>
<gene>
    <name evidence="2" type="ORF">K435DRAFT_973656</name>
</gene>
<dbReference type="AlphaFoldDB" id="A0A4S8KR06"/>
<organism evidence="2 3">
    <name type="scientific">Dendrothele bispora (strain CBS 962.96)</name>
    <dbReference type="NCBI Taxonomy" id="1314807"/>
    <lineage>
        <taxon>Eukaryota</taxon>
        <taxon>Fungi</taxon>
        <taxon>Dikarya</taxon>
        <taxon>Basidiomycota</taxon>
        <taxon>Agaricomycotina</taxon>
        <taxon>Agaricomycetes</taxon>
        <taxon>Agaricomycetidae</taxon>
        <taxon>Agaricales</taxon>
        <taxon>Agaricales incertae sedis</taxon>
        <taxon>Dendrothele</taxon>
    </lineage>
</organism>
<reference evidence="2 3" key="1">
    <citation type="journal article" date="2019" name="Nat. Ecol. Evol.">
        <title>Megaphylogeny resolves global patterns of mushroom evolution.</title>
        <authorList>
            <person name="Varga T."/>
            <person name="Krizsan K."/>
            <person name="Foldi C."/>
            <person name="Dima B."/>
            <person name="Sanchez-Garcia M."/>
            <person name="Sanchez-Ramirez S."/>
            <person name="Szollosi G.J."/>
            <person name="Szarkandi J.G."/>
            <person name="Papp V."/>
            <person name="Albert L."/>
            <person name="Andreopoulos W."/>
            <person name="Angelini C."/>
            <person name="Antonin V."/>
            <person name="Barry K.W."/>
            <person name="Bougher N.L."/>
            <person name="Buchanan P."/>
            <person name="Buyck B."/>
            <person name="Bense V."/>
            <person name="Catcheside P."/>
            <person name="Chovatia M."/>
            <person name="Cooper J."/>
            <person name="Damon W."/>
            <person name="Desjardin D."/>
            <person name="Finy P."/>
            <person name="Geml J."/>
            <person name="Haridas S."/>
            <person name="Hughes K."/>
            <person name="Justo A."/>
            <person name="Karasinski D."/>
            <person name="Kautmanova I."/>
            <person name="Kiss B."/>
            <person name="Kocsube S."/>
            <person name="Kotiranta H."/>
            <person name="LaButti K.M."/>
            <person name="Lechner B.E."/>
            <person name="Liimatainen K."/>
            <person name="Lipzen A."/>
            <person name="Lukacs Z."/>
            <person name="Mihaltcheva S."/>
            <person name="Morgado L.N."/>
            <person name="Niskanen T."/>
            <person name="Noordeloos M.E."/>
            <person name="Ohm R.A."/>
            <person name="Ortiz-Santana B."/>
            <person name="Ovrebo C."/>
            <person name="Racz N."/>
            <person name="Riley R."/>
            <person name="Savchenko A."/>
            <person name="Shiryaev A."/>
            <person name="Soop K."/>
            <person name="Spirin V."/>
            <person name="Szebenyi C."/>
            <person name="Tomsovsky M."/>
            <person name="Tulloss R.E."/>
            <person name="Uehling J."/>
            <person name="Grigoriev I.V."/>
            <person name="Vagvolgyi C."/>
            <person name="Papp T."/>
            <person name="Martin F.M."/>
            <person name="Miettinen O."/>
            <person name="Hibbett D.S."/>
            <person name="Nagy L.G."/>
        </authorList>
    </citation>
    <scope>NUCLEOTIDE SEQUENCE [LARGE SCALE GENOMIC DNA]</scope>
    <source>
        <strain evidence="2 3">CBS 962.96</strain>
    </source>
</reference>
<sequence>MKVATVTFVVYGVVLAAFPLANALFIPFGQISPPFSKTLKRSTEFEDAALKALGPDQIFKRLQLTDDAALKALGPDQIFRRLQLTDAIVLESPQSDIMSRHPRKIDESKALTAPRPDSFFK</sequence>
<evidence type="ECO:0000313" key="3">
    <source>
        <dbReference type="Proteomes" id="UP000297245"/>
    </source>
</evidence>
<evidence type="ECO:0000256" key="1">
    <source>
        <dbReference type="SAM" id="MobiDB-lite"/>
    </source>
</evidence>
<feature type="region of interest" description="Disordered" evidence="1">
    <location>
        <begin position="99"/>
        <end position="121"/>
    </location>
</feature>
<dbReference type="EMBL" id="ML180254">
    <property type="protein sequence ID" value="THU78139.1"/>
    <property type="molecule type" value="Genomic_DNA"/>
</dbReference>
<proteinExistence type="predicted"/>